<protein>
    <submittedName>
        <fullName evidence="2">Uncharacterized protein</fullName>
    </submittedName>
</protein>
<proteinExistence type="predicted"/>
<comment type="caution">
    <text evidence="2">The sequence shown here is derived from an EMBL/GenBank/DDBJ whole genome shotgun (WGS) entry which is preliminary data.</text>
</comment>
<feature type="region of interest" description="Disordered" evidence="1">
    <location>
        <begin position="1"/>
        <end position="28"/>
    </location>
</feature>
<dbReference type="Proteomes" id="UP000664534">
    <property type="component" value="Unassembled WGS sequence"/>
</dbReference>
<evidence type="ECO:0000256" key="1">
    <source>
        <dbReference type="SAM" id="MobiDB-lite"/>
    </source>
</evidence>
<accession>A0A8H3INY6</accession>
<feature type="non-terminal residue" evidence="2">
    <location>
        <position position="61"/>
    </location>
</feature>
<keyword evidence="3" id="KW-1185">Reference proteome</keyword>
<dbReference type="AlphaFoldDB" id="A0A8H3INY6"/>
<name>A0A8H3INY6_9LECA</name>
<feature type="compositionally biased region" description="Low complexity" evidence="1">
    <location>
        <begin position="11"/>
        <end position="28"/>
    </location>
</feature>
<dbReference type="EMBL" id="CAJPDT010000026">
    <property type="protein sequence ID" value="CAF9920634.1"/>
    <property type="molecule type" value="Genomic_DNA"/>
</dbReference>
<sequence length="61" mass="6993">MASDPVSPSLTRTTSATDSTNTLTPTTTWTSEQELRLTYCQDQLKQAQKKWSDRQELWISE</sequence>
<organism evidence="2 3">
    <name type="scientific">Imshaugia aleurites</name>
    <dbReference type="NCBI Taxonomy" id="172621"/>
    <lineage>
        <taxon>Eukaryota</taxon>
        <taxon>Fungi</taxon>
        <taxon>Dikarya</taxon>
        <taxon>Ascomycota</taxon>
        <taxon>Pezizomycotina</taxon>
        <taxon>Lecanoromycetes</taxon>
        <taxon>OSLEUM clade</taxon>
        <taxon>Lecanoromycetidae</taxon>
        <taxon>Lecanorales</taxon>
        <taxon>Lecanorineae</taxon>
        <taxon>Parmeliaceae</taxon>
        <taxon>Imshaugia</taxon>
    </lineage>
</organism>
<reference evidence="2" key="1">
    <citation type="submission" date="2021-03" db="EMBL/GenBank/DDBJ databases">
        <authorList>
            <person name="Tagirdzhanova G."/>
        </authorList>
    </citation>
    <scope>NUCLEOTIDE SEQUENCE</scope>
</reference>
<gene>
    <name evidence="2" type="ORF">IMSHALPRED_004962</name>
</gene>
<evidence type="ECO:0000313" key="3">
    <source>
        <dbReference type="Proteomes" id="UP000664534"/>
    </source>
</evidence>
<feature type="compositionally biased region" description="Polar residues" evidence="1">
    <location>
        <begin position="1"/>
        <end position="10"/>
    </location>
</feature>
<dbReference type="OrthoDB" id="5420289at2759"/>
<evidence type="ECO:0000313" key="2">
    <source>
        <dbReference type="EMBL" id="CAF9920634.1"/>
    </source>
</evidence>